<dbReference type="PATRIC" id="fig|298794.3.peg.6281"/>
<proteinExistence type="predicted"/>
<keyword evidence="1" id="KW-0732">Signal</keyword>
<reference evidence="2 3" key="1">
    <citation type="submission" date="2015-03" db="EMBL/GenBank/DDBJ databases">
        <title>Genome sequencing of Methylobacterium variabile DSM 16961.</title>
        <authorList>
            <person name="Chaudhry V."/>
            <person name="Patil P.B."/>
        </authorList>
    </citation>
    <scope>NUCLEOTIDE SEQUENCE [LARGE SCALE GENOMIC DNA]</scope>
    <source>
        <strain evidence="2 3">DSM 16961</strain>
    </source>
</reference>
<evidence type="ECO:0008006" key="4">
    <source>
        <dbReference type="Google" id="ProtNLM"/>
    </source>
</evidence>
<evidence type="ECO:0000313" key="2">
    <source>
        <dbReference type="EMBL" id="KMO39964.1"/>
    </source>
</evidence>
<comment type="caution">
    <text evidence="2">The sequence shown here is derived from an EMBL/GenBank/DDBJ whole genome shotgun (WGS) entry which is preliminary data.</text>
</comment>
<dbReference type="RefSeq" id="WP_048443824.1">
    <property type="nucleotide sequence ID" value="NZ_LABY01000053.1"/>
</dbReference>
<dbReference type="OrthoDB" id="8005413at2"/>
<dbReference type="AlphaFoldDB" id="A0A0J6T1U5"/>
<feature type="chain" id="PRO_5005281685" description="YARHG domain-containing protein" evidence="1">
    <location>
        <begin position="23"/>
        <end position="98"/>
    </location>
</feature>
<organism evidence="2 3">
    <name type="scientific">Methylobacterium variabile</name>
    <dbReference type="NCBI Taxonomy" id="298794"/>
    <lineage>
        <taxon>Bacteria</taxon>
        <taxon>Pseudomonadati</taxon>
        <taxon>Pseudomonadota</taxon>
        <taxon>Alphaproteobacteria</taxon>
        <taxon>Hyphomicrobiales</taxon>
        <taxon>Methylobacteriaceae</taxon>
        <taxon>Methylobacterium</taxon>
    </lineage>
</organism>
<evidence type="ECO:0000313" key="3">
    <source>
        <dbReference type="Proteomes" id="UP000035955"/>
    </source>
</evidence>
<keyword evidence="3" id="KW-1185">Reference proteome</keyword>
<accession>A0A0J6T1U5</accession>
<name>A0A0J6T1U5_9HYPH</name>
<sequence>MSLLRSSLFLALLVAAAAPAAAGDLVSRWQRADAACGLPASPLANQACEDRDRLATALHGQGWCEARAATAYEHWGWQRCAPAALTRTAPRRRARRHA</sequence>
<evidence type="ECO:0000256" key="1">
    <source>
        <dbReference type="SAM" id="SignalP"/>
    </source>
</evidence>
<dbReference type="Proteomes" id="UP000035955">
    <property type="component" value="Unassembled WGS sequence"/>
</dbReference>
<dbReference type="EMBL" id="LABY01000053">
    <property type="protein sequence ID" value="KMO39964.1"/>
    <property type="molecule type" value="Genomic_DNA"/>
</dbReference>
<gene>
    <name evidence="2" type="ORF">VQ02_08960</name>
</gene>
<feature type="signal peptide" evidence="1">
    <location>
        <begin position="1"/>
        <end position="22"/>
    </location>
</feature>
<protein>
    <recommendedName>
        <fullName evidence="4">YARHG domain-containing protein</fullName>
    </recommendedName>
</protein>